<evidence type="ECO:0000259" key="4">
    <source>
        <dbReference type="PROSITE" id="PS50893"/>
    </source>
</evidence>
<dbReference type="EMBL" id="CP099799">
    <property type="protein sequence ID" value="USS00620.1"/>
    <property type="molecule type" value="Genomic_DNA"/>
</dbReference>
<dbReference type="Proteomes" id="UP001055437">
    <property type="component" value="Chromosome"/>
</dbReference>
<feature type="domain" description="ABC transporter" evidence="4">
    <location>
        <begin position="2"/>
        <end position="208"/>
    </location>
</feature>
<evidence type="ECO:0000256" key="3">
    <source>
        <dbReference type="ARBA" id="ARBA00022840"/>
    </source>
</evidence>
<evidence type="ECO:0000313" key="8">
    <source>
        <dbReference type="Proteomes" id="UP001055437"/>
    </source>
</evidence>
<dbReference type="EMBL" id="CP023671">
    <property type="protein sequence ID" value="AYE34039.1"/>
    <property type="molecule type" value="Genomic_DNA"/>
</dbReference>
<dbReference type="KEGG" id="csep:CP523_05930"/>
<dbReference type="InterPro" id="IPR051782">
    <property type="entry name" value="ABC_Transporter_VariousFunc"/>
</dbReference>
<reference evidence="6" key="2">
    <citation type="submission" date="2022-06" db="EMBL/GenBank/DDBJ databases">
        <authorList>
            <person name="Holder M.E."/>
            <person name="Ajami N.J."/>
            <person name="Petrosino J.F."/>
        </authorList>
    </citation>
    <scope>NUCLEOTIDE SEQUENCE</scope>
    <source>
        <strain evidence="6">RMA 8861</strain>
    </source>
</reference>
<evidence type="ECO:0000313" key="5">
    <source>
        <dbReference type="EMBL" id="AYE34039.1"/>
    </source>
</evidence>
<dbReference type="PROSITE" id="PS00211">
    <property type="entry name" value="ABC_TRANSPORTER_1"/>
    <property type="match status" value="1"/>
</dbReference>
<keyword evidence="2" id="KW-0547">Nucleotide-binding</keyword>
<dbReference type="PANTHER" id="PTHR42939">
    <property type="entry name" value="ABC TRANSPORTER ATP-BINDING PROTEIN ALBC-RELATED"/>
    <property type="match status" value="1"/>
</dbReference>
<name>A0A9N7JKW1_CLOSE</name>
<keyword evidence="1" id="KW-0813">Transport</keyword>
<dbReference type="SUPFAM" id="SSF52540">
    <property type="entry name" value="P-loop containing nucleoside triphosphate hydrolases"/>
    <property type="match status" value="1"/>
</dbReference>
<accession>A0A9N7JKW1</accession>
<dbReference type="PANTHER" id="PTHR42939:SF1">
    <property type="entry name" value="ABC TRANSPORTER ATP-BINDING PROTEIN ALBC-RELATED"/>
    <property type="match status" value="1"/>
</dbReference>
<keyword evidence="8" id="KW-1185">Reference proteome</keyword>
<dbReference type="InterPro" id="IPR027417">
    <property type="entry name" value="P-loop_NTPase"/>
</dbReference>
<dbReference type="RefSeq" id="WP_120140668.1">
    <property type="nucleotide sequence ID" value="NZ_CP023671.1"/>
</dbReference>
<proteinExistence type="predicted"/>
<dbReference type="Proteomes" id="UP000280586">
    <property type="component" value="Chromosome"/>
</dbReference>
<evidence type="ECO:0000256" key="2">
    <source>
        <dbReference type="ARBA" id="ARBA00022741"/>
    </source>
</evidence>
<dbReference type="CDD" id="cd03230">
    <property type="entry name" value="ABC_DR_subfamily_A"/>
    <property type="match status" value="1"/>
</dbReference>
<dbReference type="PROSITE" id="PS50893">
    <property type="entry name" value="ABC_TRANSPORTER_2"/>
    <property type="match status" value="1"/>
</dbReference>
<evidence type="ECO:0000313" key="6">
    <source>
        <dbReference type="EMBL" id="USS00620.1"/>
    </source>
</evidence>
<dbReference type="AlphaFoldDB" id="A0A9N7JKW1"/>
<gene>
    <name evidence="5" type="ORF">CP523_05930</name>
    <name evidence="6" type="ORF">NH397_14215</name>
</gene>
<dbReference type="InterPro" id="IPR017871">
    <property type="entry name" value="ABC_transporter-like_CS"/>
</dbReference>
<keyword evidence="3 5" id="KW-0067">ATP-binding</keyword>
<dbReference type="SMART" id="SM00382">
    <property type="entry name" value="AAA"/>
    <property type="match status" value="1"/>
</dbReference>
<sequence>MITLNNVNKKFGDTEILKNININLEKNKIYGFEGKNGSGKTVLFKMICGFIAPSSGKILINNKQIGKDIDFPEKCGILIESPGFIDRFSAYKNLKLLADINRTISDSEIKKWMDFYDLEFNSKKKVKNFSLGMKQKLGLIQAFMEEPNILILDEPMNALDEKSVIKTRELLNSLKNNTIILISSHNKEDIESLCDEIFLIDNGIITKK</sequence>
<evidence type="ECO:0000313" key="7">
    <source>
        <dbReference type="Proteomes" id="UP000280586"/>
    </source>
</evidence>
<dbReference type="Gene3D" id="3.40.50.300">
    <property type="entry name" value="P-loop containing nucleotide triphosphate hydrolases"/>
    <property type="match status" value="1"/>
</dbReference>
<organism evidence="5 7">
    <name type="scientific">Clostridium septicum</name>
    <dbReference type="NCBI Taxonomy" id="1504"/>
    <lineage>
        <taxon>Bacteria</taxon>
        <taxon>Bacillati</taxon>
        <taxon>Bacillota</taxon>
        <taxon>Clostridia</taxon>
        <taxon>Eubacteriales</taxon>
        <taxon>Clostridiaceae</taxon>
        <taxon>Clostridium</taxon>
    </lineage>
</organism>
<dbReference type="GeneID" id="303560210"/>
<dbReference type="Pfam" id="PF00005">
    <property type="entry name" value="ABC_tran"/>
    <property type="match status" value="1"/>
</dbReference>
<dbReference type="GO" id="GO:0016887">
    <property type="term" value="F:ATP hydrolysis activity"/>
    <property type="evidence" value="ECO:0007669"/>
    <property type="project" value="InterPro"/>
</dbReference>
<dbReference type="InterPro" id="IPR003439">
    <property type="entry name" value="ABC_transporter-like_ATP-bd"/>
</dbReference>
<dbReference type="GO" id="GO:0005524">
    <property type="term" value="F:ATP binding"/>
    <property type="evidence" value="ECO:0007669"/>
    <property type="project" value="UniProtKB-KW"/>
</dbReference>
<evidence type="ECO:0000256" key="1">
    <source>
        <dbReference type="ARBA" id="ARBA00022448"/>
    </source>
</evidence>
<dbReference type="InterPro" id="IPR003593">
    <property type="entry name" value="AAA+_ATPase"/>
</dbReference>
<protein>
    <submittedName>
        <fullName evidence="5 6">ABC transporter ATP-binding protein</fullName>
    </submittedName>
</protein>
<reference evidence="5 7" key="1">
    <citation type="submission" date="2017-09" db="EMBL/GenBank/DDBJ databases">
        <authorList>
            <person name="Thomas P."/>
            <person name="Seyboldt C."/>
        </authorList>
    </citation>
    <scope>NUCLEOTIDE SEQUENCE [LARGE SCALE GENOMIC DNA]</scope>
    <source>
        <strain evidence="5 7">DSM 7534</strain>
    </source>
</reference>